<feature type="compositionally biased region" description="Basic and acidic residues" evidence="1">
    <location>
        <begin position="266"/>
        <end position="286"/>
    </location>
</feature>
<evidence type="ECO:0000256" key="1">
    <source>
        <dbReference type="SAM" id="MobiDB-lite"/>
    </source>
</evidence>
<evidence type="ECO:0000313" key="2">
    <source>
        <dbReference type="EMBL" id="PWN98619.1"/>
    </source>
</evidence>
<protein>
    <submittedName>
        <fullName evidence="2">Uncharacterized protein</fullName>
    </submittedName>
</protein>
<gene>
    <name evidence="2" type="ORF">FA09DRAFT_271405</name>
</gene>
<dbReference type="GeneID" id="37267342"/>
<feature type="compositionally biased region" description="Gly residues" evidence="1">
    <location>
        <begin position="167"/>
        <end position="177"/>
    </location>
</feature>
<proteinExistence type="predicted"/>
<keyword evidence="3" id="KW-1185">Reference proteome</keyword>
<evidence type="ECO:0000313" key="3">
    <source>
        <dbReference type="Proteomes" id="UP000245946"/>
    </source>
</evidence>
<name>A0A316ZAQ1_9BASI</name>
<feature type="compositionally biased region" description="Basic and acidic residues" evidence="1">
    <location>
        <begin position="186"/>
        <end position="204"/>
    </location>
</feature>
<dbReference type="EMBL" id="KZ819291">
    <property type="protein sequence ID" value="PWN98619.1"/>
    <property type="molecule type" value="Genomic_DNA"/>
</dbReference>
<feature type="compositionally biased region" description="Low complexity" evidence="1">
    <location>
        <begin position="105"/>
        <end position="117"/>
    </location>
</feature>
<dbReference type="AlphaFoldDB" id="A0A316ZAQ1"/>
<dbReference type="RefSeq" id="XP_025598898.1">
    <property type="nucleotide sequence ID" value="XM_025739796.1"/>
</dbReference>
<feature type="compositionally biased region" description="Polar residues" evidence="1">
    <location>
        <begin position="86"/>
        <end position="95"/>
    </location>
</feature>
<dbReference type="Proteomes" id="UP000245946">
    <property type="component" value="Unassembled WGS sequence"/>
</dbReference>
<feature type="region of interest" description="Disordered" evidence="1">
    <location>
        <begin position="55"/>
        <end position="321"/>
    </location>
</feature>
<feature type="compositionally biased region" description="Acidic residues" evidence="1">
    <location>
        <begin position="221"/>
        <end position="230"/>
    </location>
</feature>
<dbReference type="OrthoDB" id="10559438at2759"/>
<organism evidence="2 3">
    <name type="scientific">Tilletiopsis washingtonensis</name>
    <dbReference type="NCBI Taxonomy" id="58919"/>
    <lineage>
        <taxon>Eukaryota</taxon>
        <taxon>Fungi</taxon>
        <taxon>Dikarya</taxon>
        <taxon>Basidiomycota</taxon>
        <taxon>Ustilaginomycotina</taxon>
        <taxon>Exobasidiomycetes</taxon>
        <taxon>Entylomatales</taxon>
        <taxon>Entylomatales incertae sedis</taxon>
        <taxon>Tilletiopsis</taxon>
    </lineage>
</organism>
<accession>A0A316ZAQ1</accession>
<sequence>MCMTLVWRAAARGVPLSKGTLGDYRDAFAWPPRDPTKQKRMKAHEPGTAFQLAEKSPFTYGDSLNPALRPTNGLRRRATGAGNGEENASQRNTFAANPDEDPMVHDAAPPWHPASHSASHDSDVPIDTDAEAAGLTEPGCIPPTARSRPKETFATLWANSSGSSIGSEGGSEGGSSQGGAVSRVRRGSEGYEVRPKRFDIAFARDEDEWPTGADGGGVGYLEDEEGEYSDYNEHGEQVLTGGSRGDDAESDDDWGSRPGSEDEGDWAARDKREEEIRRRLFKEGSPAERTAYDPPPDWRPAEGDSASAGSLTASAVQDARPMLPSEIMRRRVEWHAHLSAQLATGAPGDGPPR</sequence>
<reference evidence="2 3" key="1">
    <citation type="journal article" date="2018" name="Mol. Biol. Evol.">
        <title>Broad Genomic Sampling Reveals a Smut Pathogenic Ancestry of the Fungal Clade Ustilaginomycotina.</title>
        <authorList>
            <person name="Kijpornyongpan T."/>
            <person name="Mondo S.J."/>
            <person name="Barry K."/>
            <person name="Sandor L."/>
            <person name="Lee J."/>
            <person name="Lipzen A."/>
            <person name="Pangilinan J."/>
            <person name="LaButti K."/>
            <person name="Hainaut M."/>
            <person name="Henrissat B."/>
            <person name="Grigoriev I.V."/>
            <person name="Spatafora J.W."/>
            <person name="Aime M.C."/>
        </authorList>
    </citation>
    <scope>NUCLEOTIDE SEQUENCE [LARGE SCALE GENOMIC DNA]</scope>
    <source>
        <strain evidence="2 3">MCA 4186</strain>
    </source>
</reference>